<proteinExistence type="inferred from homology"/>
<evidence type="ECO:0000313" key="14">
    <source>
        <dbReference type="EMBL" id="KFF01657.1"/>
    </source>
</evidence>
<dbReference type="EMBL" id="JPRO01000015">
    <property type="protein sequence ID" value="KFF01657.1"/>
    <property type="molecule type" value="Genomic_DNA"/>
</dbReference>
<dbReference type="GO" id="GO:0004068">
    <property type="term" value="F:aspartate 1-decarboxylase activity"/>
    <property type="evidence" value="ECO:0007669"/>
    <property type="project" value="UniProtKB-UniRule"/>
</dbReference>
<evidence type="ECO:0000256" key="9">
    <source>
        <dbReference type="HAMAP-Rule" id="MF_00446"/>
    </source>
</evidence>
<dbReference type="CDD" id="cd06919">
    <property type="entry name" value="Asp_decarbox"/>
    <property type="match status" value="1"/>
</dbReference>
<feature type="chain" id="PRO_5013999878" description="Aspartate 1-decarboxylase beta chain" evidence="9 13">
    <location>
        <begin position="1"/>
        <end position="24"/>
    </location>
</feature>
<dbReference type="OrthoDB" id="9803983at2"/>
<comment type="subcellular location">
    <subcellularLocation>
        <location evidence="9">Cytoplasm</location>
    </subcellularLocation>
</comment>
<dbReference type="AlphaFoldDB" id="A0A085ZB43"/>
<keyword evidence="15" id="KW-1185">Reference proteome</keyword>
<dbReference type="Proteomes" id="UP000028703">
    <property type="component" value="Unassembled WGS sequence"/>
</dbReference>
<keyword evidence="6 9" id="KW-0456">Lyase</keyword>
<comment type="caution">
    <text evidence="14">The sequence shown here is derived from an EMBL/GenBank/DDBJ whole genome shotgun (WGS) entry which is preliminary data.</text>
</comment>
<evidence type="ECO:0000256" key="4">
    <source>
        <dbReference type="ARBA" id="ARBA00022813"/>
    </source>
</evidence>
<comment type="subunit">
    <text evidence="9">Heterooctamer of four alpha and four beta subunits.</text>
</comment>
<gene>
    <name evidence="9" type="primary">panD</name>
    <name evidence="14" type="ORF">IX38_16415</name>
</gene>
<dbReference type="UniPathway" id="UPA00028">
    <property type="reaction ID" value="UER00002"/>
</dbReference>
<dbReference type="PANTHER" id="PTHR21012:SF0">
    <property type="entry name" value="ASPARTATE 1-DECARBOXYLASE"/>
    <property type="match status" value="1"/>
</dbReference>
<evidence type="ECO:0000256" key="1">
    <source>
        <dbReference type="ARBA" id="ARBA00022490"/>
    </source>
</evidence>
<comment type="pathway">
    <text evidence="9">Cofactor biosynthesis; (R)-pantothenate biosynthesis; beta-alanine from L-aspartate: step 1/1.</text>
</comment>
<evidence type="ECO:0000256" key="6">
    <source>
        <dbReference type="ARBA" id="ARBA00023239"/>
    </source>
</evidence>
<comment type="function">
    <text evidence="9">Catalyzes the pyruvoyl-dependent decarboxylation of aspartate to produce beta-alanine.</text>
</comment>
<dbReference type="eggNOG" id="COG0853">
    <property type="taxonomic scope" value="Bacteria"/>
</dbReference>
<dbReference type="InterPro" id="IPR003190">
    <property type="entry name" value="Asp_decarbox"/>
</dbReference>
<feature type="active site" description="Proton donor" evidence="9 10">
    <location>
        <position position="58"/>
    </location>
</feature>
<dbReference type="Gene3D" id="2.40.40.20">
    <property type="match status" value="1"/>
</dbReference>
<keyword evidence="4 9" id="KW-0068">Autocatalytic cleavage</keyword>
<dbReference type="RefSeq" id="WP_034706528.1">
    <property type="nucleotide sequence ID" value="NZ_JPRO01000015.1"/>
</dbReference>
<evidence type="ECO:0000256" key="11">
    <source>
        <dbReference type="PIRSR" id="PIRSR006246-2"/>
    </source>
</evidence>
<dbReference type="EC" id="4.1.1.11" evidence="9"/>
<dbReference type="SUPFAM" id="SSF50692">
    <property type="entry name" value="ADC-like"/>
    <property type="match status" value="1"/>
</dbReference>
<comment type="cofactor">
    <cofactor evidence="9 10">
        <name>pyruvate</name>
        <dbReference type="ChEBI" id="CHEBI:15361"/>
    </cofactor>
    <text evidence="9 10">Binds 1 pyruvoyl group covalently per subunit.</text>
</comment>
<evidence type="ECO:0000256" key="5">
    <source>
        <dbReference type="ARBA" id="ARBA00023145"/>
    </source>
</evidence>
<dbReference type="NCBIfam" id="TIGR00223">
    <property type="entry name" value="panD"/>
    <property type="match status" value="1"/>
</dbReference>
<evidence type="ECO:0000313" key="15">
    <source>
        <dbReference type="Proteomes" id="UP000028703"/>
    </source>
</evidence>
<comment type="catalytic activity">
    <reaction evidence="9">
        <text>L-aspartate + H(+) = beta-alanine + CO2</text>
        <dbReference type="Rhea" id="RHEA:19497"/>
        <dbReference type="ChEBI" id="CHEBI:15378"/>
        <dbReference type="ChEBI" id="CHEBI:16526"/>
        <dbReference type="ChEBI" id="CHEBI:29991"/>
        <dbReference type="ChEBI" id="CHEBI:57966"/>
        <dbReference type="EC" id="4.1.1.11"/>
    </reaction>
</comment>
<feature type="binding site" evidence="9 11">
    <location>
        <position position="57"/>
    </location>
    <ligand>
        <name>substrate</name>
    </ligand>
</feature>
<accession>A0A085ZB43</accession>
<dbReference type="GO" id="GO:0006523">
    <property type="term" value="P:alanine biosynthetic process"/>
    <property type="evidence" value="ECO:0007669"/>
    <property type="project" value="InterPro"/>
</dbReference>
<dbReference type="GO" id="GO:0015940">
    <property type="term" value="P:pantothenate biosynthetic process"/>
    <property type="evidence" value="ECO:0007669"/>
    <property type="project" value="UniProtKB-UniRule"/>
</dbReference>
<evidence type="ECO:0000256" key="2">
    <source>
        <dbReference type="ARBA" id="ARBA00022655"/>
    </source>
</evidence>
<name>A0A085ZB43_9FLAO</name>
<dbReference type="PIRSF" id="PIRSF006246">
    <property type="entry name" value="Asp_decarbox"/>
    <property type="match status" value="1"/>
</dbReference>
<evidence type="ECO:0000256" key="3">
    <source>
        <dbReference type="ARBA" id="ARBA00022793"/>
    </source>
</evidence>
<dbReference type="STRING" id="421531.IX38_16415"/>
<evidence type="ECO:0000256" key="13">
    <source>
        <dbReference type="PIRSR" id="PIRSR006246-5"/>
    </source>
</evidence>
<evidence type="ECO:0000256" key="12">
    <source>
        <dbReference type="PIRSR" id="PIRSR006246-3"/>
    </source>
</evidence>
<organism evidence="14 15">
    <name type="scientific">Chryseobacterium luteum</name>
    <dbReference type="NCBI Taxonomy" id="421531"/>
    <lineage>
        <taxon>Bacteria</taxon>
        <taxon>Pseudomonadati</taxon>
        <taxon>Bacteroidota</taxon>
        <taxon>Flavobacteriia</taxon>
        <taxon>Flavobacteriales</taxon>
        <taxon>Weeksellaceae</taxon>
        <taxon>Chryseobacterium group</taxon>
        <taxon>Chryseobacterium</taxon>
    </lineage>
</organism>
<evidence type="ECO:0000256" key="7">
    <source>
        <dbReference type="ARBA" id="ARBA00023270"/>
    </source>
</evidence>
<reference evidence="14 15" key="1">
    <citation type="submission" date="2014-07" db="EMBL/GenBank/DDBJ databases">
        <title>Genome of Chryseobacterium luteum DSM 18605.</title>
        <authorList>
            <person name="Stropko S.J."/>
            <person name="Pipes S.E."/>
            <person name="Newman J.D."/>
        </authorList>
    </citation>
    <scope>NUCLEOTIDE SEQUENCE [LARGE SCALE GENOMIC DNA]</scope>
    <source>
        <strain evidence="14 15">DSM 18605</strain>
    </source>
</reference>
<protein>
    <recommendedName>
        <fullName evidence="9">Aspartate 1-decarboxylase</fullName>
        <ecNumber evidence="9">4.1.1.11</ecNumber>
    </recommendedName>
    <alternativeName>
        <fullName evidence="9">Aspartate alpha-decarboxylase</fullName>
    </alternativeName>
    <component>
        <recommendedName>
            <fullName evidence="9">Aspartate 1-decarboxylase beta chain</fullName>
        </recommendedName>
    </component>
    <component>
        <recommendedName>
            <fullName evidence="9">Aspartate 1-decarboxylase alpha chain</fullName>
        </recommendedName>
    </component>
</protein>
<feature type="modified residue" description="Pyruvic acid (Ser)" evidence="9 12">
    <location>
        <position position="25"/>
    </location>
</feature>
<feature type="active site" description="Schiff-base intermediate with substrate; via pyruvic acid" evidence="9 10">
    <location>
        <position position="25"/>
    </location>
</feature>
<keyword evidence="5 9" id="KW-0865">Zymogen</keyword>
<keyword evidence="7 9" id="KW-0704">Schiff base</keyword>
<sequence length="116" mass="13022">MLIEVFKSKIHRVRVTASDLNYIGSITIDEDLIEAAGLVVGERVYIVNVNNGERFDTYVIKGKRKSGEVCLNGPAARKVQRDDIIIIIAYAQMTPEEAKVFQPKIVFPDEKTNLLT</sequence>
<keyword evidence="2 9" id="KW-0566">Pantothenate biosynthesis</keyword>
<comment type="PTM">
    <text evidence="9 12">Is synthesized initially as an inactive proenzyme, which is activated by self-cleavage at a specific serine bond to produce a beta-subunit with a hydroxyl group at its C-terminus and an alpha-subunit with a pyruvoyl group at its N-terminus.</text>
</comment>
<evidence type="ECO:0000256" key="8">
    <source>
        <dbReference type="ARBA" id="ARBA00023317"/>
    </source>
</evidence>
<keyword evidence="3 9" id="KW-0210">Decarboxylase</keyword>
<dbReference type="PANTHER" id="PTHR21012">
    <property type="entry name" value="ASPARTATE 1-DECARBOXYLASE"/>
    <property type="match status" value="1"/>
</dbReference>
<keyword evidence="1 9" id="KW-0963">Cytoplasm</keyword>
<dbReference type="InterPro" id="IPR009010">
    <property type="entry name" value="Asp_de-COase-like_dom_sf"/>
</dbReference>
<feature type="chain" id="PRO_5013999876" description="Aspartate 1-decarboxylase alpha chain" evidence="9 13">
    <location>
        <begin position="25"/>
        <end position="116"/>
    </location>
</feature>
<keyword evidence="8 9" id="KW-0670">Pyruvate</keyword>
<dbReference type="HAMAP" id="MF_00446">
    <property type="entry name" value="PanD"/>
    <property type="match status" value="1"/>
</dbReference>
<dbReference type="Pfam" id="PF02261">
    <property type="entry name" value="Asp_decarbox"/>
    <property type="match status" value="1"/>
</dbReference>
<feature type="binding site" evidence="9 11">
    <location>
        <begin position="73"/>
        <end position="75"/>
    </location>
    <ligand>
        <name>substrate</name>
    </ligand>
</feature>
<dbReference type="GO" id="GO:0005829">
    <property type="term" value="C:cytosol"/>
    <property type="evidence" value="ECO:0007669"/>
    <property type="project" value="TreeGrafter"/>
</dbReference>
<evidence type="ECO:0000256" key="10">
    <source>
        <dbReference type="PIRSR" id="PIRSR006246-1"/>
    </source>
</evidence>
<comment type="similarity">
    <text evidence="9">Belongs to the PanD family.</text>
</comment>